<dbReference type="InterPro" id="IPR049468">
    <property type="entry name" value="Restrct_endonuc-II-like_dom"/>
</dbReference>
<keyword evidence="2" id="KW-0378">Hydrolase</keyword>
<organism evidence="2 3">
    <name type="scientific">Alloscardovia venturai</name>
    <dbReference type="NCBI Taxonomy" id="1769421"/>
    <lineage>
        <taxon>Bacteria</taxon>
        <taxon>Bacillati</taxon>
        <taxon>Actinomycetota</taxon>
        <taxon>Actinomycetes</taxon>
        <taxon>Bifidobacteriales</taxon>
        <taxon>Bifidobacteriaceae</taxon>
        <taxon>Alloscardovia</taxon>
    </lineage>
</organism>
<reference evidence="3" key="1">
    <citation type="journal article" date="2019" name="Int. J. Syst. Evol. Microbiol.">
        <title>The Global Catalogue of Microorganisms (GCM) 10K type strain sequencing project: providing services to taxonomists for standard genome sequencing and annotation.</title>
        <authorList>
            <consortium name="The Broad Institute Genomics Platform"/>
            <consortium name="The Broad Institute Genome Sequencing Center for Infectious Disease"/>
            <person name="Wu L."/>
            <person name="Ma J."/>
        </authorList>
    </citation>
    <scope>NUCLEOTIDE SEQUENCE [LARGE SCALE GENOMIC DNA]</scope>
    <source>
        <strain evidence="3">CCM 8604</strain>
    </source>
</reference>
<dbReference type="Pfam" id="PF18741">
    <property type="entry name" value="MTES_1575"/>
    <property type="match status" value="1"/>
</dbReference>
<evidence type="ECO:0000313" key="2">
    <source>
        <dbReference type="EMBL" id="MFD0704316.1"/>
    </source>
</evidence>
<evidence type="ECO:0000259" key="1">
    <source>
        <dbReference type="Pfam" id="PF18741"/>
    </source>
</evidence>
<keyword evidence="3" id="KW-1185">Reference proteome</keyword>
<dbReference type="RefSeq" id="WP_377937729.1">
    <property type="nucleotide sequence ID" value="NZ_JBHTHQ010000007.1"/>
</dbReference>
<gene>
    <name evidence="2" type="ORF">ACFQY8_00920</name>
</gene>
<accession>A0ABW2Y6X4</accession>
<dbReference type="GO" id="GO:0004386">
    <property type="term" value="F:helicase activity"/>
    <property type="evidence" value="ECO:0007669"/>
    <property type="project" value="UniProtKB-KW"/>
</dbReference>
<name>A0ABW2Y6X4_9BIFI</name>
<comment type="caution">
    <text evidence="2">The sequence shown here is derived from an EMBL/GenBank/DDBJ whole genome shotgun (WGS) entry which is preliminary data.</text>
</comment>
<protein>
    <submittedName>
        <fullName evidence="2">Helicase</fullName>
    </submittedName>
</protein>
<sequence>MVEERDMRMKTLKSWYNDYRANHGSAPVEDMNQLSARLDLNHAHPSGIAQLFSSGHAHLDSLYRDNGMLKATERKLARVLEDKANKEHNEGTAQISLSVGSAVWPGHNIPILLYPIRVEEQEDGSLAHAQIRITGPATLNEALINALRVAGIDVEMEDILQESHSEGISIDSDSVFHAIRSRVGSLIDKFAIDNTLILGCFIRSSTLMLADADKILSHLEQGPTGNALLDCLNDSEEARQKLREQELPEYDSSDIDPHDEVEVGDVDNITRYAARVATSGTSIFVDLPAAYDSVHQAAAIASHAVMSGKSVLYAPGVSEQKRNFLRTMRDNDMDSFVVDIADSLVGASIDCQLISAVSFQPGSAFNRFNQLSDELVGVRGRLTKYLSDLHEKNDQWGVSAYETIENLARLSALPSHPSTHVRLSVDAARAIVGHEEEWDKKLVRAGELGEYTITAEDTPWFKASLYTSGEALTSYQRVERLLDTTLPAIRQHIATTAQTCGFPVPETPSKWAKQVHVLRNLRKVLDVFQPAIFERDIDSMIEATASKEERKESNSTMGYWERRRHTKEAKSLLRAGAGVLNLHDALVVVRQQADLWRQFVPRGGWPVLPPRLDDIIETQGSLERDVTALSNVLDTTPMGGNLSGMDFETLEKNLRALYNDRNALETLPERTSIEVELSAAGLDALIDDLRRRRVKPSVAPDELHLAWWTTVFESIVQASPIISNQDGSVLSAATERFTQVDTEHARSIGAYVHETLMKRLSQTVYAHSNDANAIHAALTVQPTMRYATIASMYPQITRAAKPIIVGMPVAVAAQTSYEAQIADVAIIDACAHIEPIELLSILARVRTVVVLAHKETVSSSSVKMLIDALPRVEASARLVKRDARLSQFLRDTGFGVLPCAAVPDQDMYAVTFTHVPANGVPSAASGIVETSRQEIEKVASIIEERASHSEVVPQGYKLTVVCLNDTHRQRVGAELKSLASKDAKLRSFLHHVAVITITDVAGMDSTDVIITMGFAKTTHGRLVQQFGALENSNGEGMLLDALALAHNQLDIVSSFTAVEMEDDRLHQRGPQLLKKLLSWAQNLDKNAEGAVEHIHEDDVLLNDLAERMRARGLRVAVNYGFTESQTIPLVVGLPGQAYALAVCTDDKNFMNVSSTRQRHRFMVEDLESLGWSVMYVWSVAAFVNPEKEVDRIVAYLARLSDEK</sequence>
<dbReference type="Proteomes" id="UP001597036">
    <property type="component" value="Unassembled WGS sequence"/>
</dbReference>
<keyword evidence="2" id="KW-0347">Helicase</keyword>
<keyword evidence="2" id="KW-0547">Nucleotide-binding</keyword>
<keyword evidence="2" id="KW-0067">ATP-binding</keyword>
<proteinExistence type="predicted"/>
<evidence type="ECO:0000313" key="3">
    <source>
        <dbReference type="Proteomes" id="UP001597036"/>
    </source>
</evidence>
<feature type="domain" description="Restriction endonuclease type II-like" evidence="1">
    <location>
        <begin position="1103"/>
        <end position="1195"/>
    </location>
</feature>
<dbReference type="EMBL" id="JBHTHQ010000007">
    <property type="protein sequence ID" value="MFD0704316.1"/>
    <property type="molecule type" value="Genomic_DNA"/>
</dbReference>